<dbReference type="EMBL" id="FQXZ01000039">
    <property type="protein sequence ID" value="SHI29375.1"/>
    <property type="molecule type" value="Genomic_DNA"/>
</dbReference>
<gene>
    <name evidence="2" type="primary">sspA_2</name>
    <name evidence="2" type="ORF">VA7868_03407</name>
</gene>
<dbReference type="CDD" id="cd03043">
    <property type="entry name" value="GST_N_1"/>
    <property type="match status" value="1"/>
</dbReference>
<name>A0A1M5ZYM5_9VIBR</name>
<evidence type="ECO:0000259" key="1">
    <source>
        <dbReference type="PROSITE" id="PS50404"/>
    </source>
</evidence>
<evidence type="ECO:0000313" key="2">
    <source>
        <dbReference type="EMBL" id="SHI29375.1"/>
    </source>
</evidence>
<dbReference type="SUPFAM" id="SSF52833">
    <property type="entry name" value="Thioredoxin-like"/>
    <property type="match status" value="1"/>
</dbReference>
<dbReference type="Gene3D" id="3.40.30.10">
    <property type="entry name" value="Glutaredoxin"/>
    <property type="match status" value="1"/>
</dbReference>
<evidence type="ECO:0000313" key="3">
    <source>
        <dbReference type="Proteomes" id="UP000184608"/>
    </source>
</evidence>
<proteinExistence type="predicted"/>
<accession>A0A1M5ZYM5</accession>
<sequence length="217" mass="24501">MKLYIGNKNYSTWSLRAWILMKKSGISFEEVKLPLDTPQFYAALEPVTPTQKVPCLVDGEVTVWDSLAICEYINDIYLSGRAWPADKASKAKARALAAEMHSGFMALRNEMPMNIRAVRRVVLSENGQQDLQRIDQIFSQQMDEYADRGGWLFGEFSITDAMYIPVVLRLITYQMAVSDGAQKYVDHVMACDALKAWLDEGLKETEIVECDEAGEAV</sequence>
<dbReference type="GO" id="GO:0006559">
    <property type="term" value="P:L-phenylalanine catabolic process"/>
    <property type="evidence" value="ECO:0007669"/>
    <property type="project" value="TreeGrafter"/>
</dbReference>
<dbReference type="RefSeq" id="WP_073605028.1">
    <property type="nucleotide sequence ID" value="NZ_FQXZ01000039.1"/>
</dbReference>
<dbReference type="GO" id="GO:0006749">
    <property type="term" value="P:glutathione metabolic process"/>
    <property type="evidence" value="ECO:0007669"/>
    <property type="project" value="TreeGrafter"/>
</dbReference>
<dbReference type="GO" id="GO:0016034">
    <property type="term" value="F:maleylacetoacetate isomerase activity"/>
    <property type="evidence" value="ECO:0007669"/>
    <property type="project" value="TreeGrafter"/>
</dbReference>
<dbReference type="OrthoDB" id="9799538at2"/>
<dbReference type="Proteomes" id="UP000184608">
    <property type="component" value="Unassembled WGS sequence"/>
</dbReference>
<dbReference type="SUPFAM" id="SSF47616">
    <property type="entry name" value="GST C-terminal domain-like"/>
    <property type="match status" value="1"/>
</dbReference>
<dbReference type="AlphaFoldDB" id="A0A1M5ZYM5"/>
<dbReference type="SFLD" id="SFLDS00019">
    <property type="entry name" value="Glutathione_Transferase_(cytos"/>
    <property type="match status" value="1"/>
</dbReference>
<dbReference type="PANTHER" id="PTHR42673">
    <property type="entry name" value="MALEYLACETOACETATE ISOMERASE"/>
    <property type="match status" value="1"/>
</dbReference>
<dbReference type="InterPro" id="IPR036249">
    <property type="entry name" value="Thioredoxin-like_sf"/>
</dbReference>
<dbReference type="Pfam" id="PF13409">
    <property type="entry name" value="GST_N_2"/>
    <property type="match status" value="1"/>
</dbReference>
<feature type="domain" description="GST N-terminal" evidence="1">
    <location>
        <begin position="1"/>
        <end position="81"/>
    </location>
</feature>
<dbReference type="PROSITE" id="PS50404">
    <property type="entry name" value="GST_NTER"/>
    <property type="match status" value="1"/>
</dbReference>
<dbReference type="GO" id="GO:0004364">
    <property type="term" value="F:glutathione transferase activity"/>
    <property type="evidence" value="ECO:0007669"/>
    <property type="project" value="TreeGrafter"/>
</dbReference>
<dbReference type="InterPro" id="IPR036282">
    <property type="entry name" value="Glutathione-S-Trfase_C_sf"/>
</dbReference>
<dbReference type="PANTHER" id="PTHR42673:SF4">
    <property type="entry name" value="MALEYLACETOACETATE ISOMERASE"/>
    <property type="match status" value="1"/>
</dbReference>
<dbReference type="InterPro" id="IPR040079">
    <property type="entry name" value="Glutathione_S-Trfase"/>
</dbReference>
<dbReference type="Gene3D" id="1.20.1050.10">
    <property type="match status" value="1"/>
</dbReference>
<dbReference type="CDD" id="cd03194">
    <property type="entry name" value="GST_C_3"/>
    <property type="match status" value="1"/>
</dbReference>
<reference evidence="2 3" key="1">
    <citation type="submission" date="2016-11" db="EMBL/GenBank/DDBJ databases">
        <authorList>
            <person name="Jaros S."/>
            <person name="Januszkiewicz K."/>
            <person name="Wedrychowicz H."/>
        </authorList>
    </citation>
    <scope>NUCLEOTIDE SEQUENCE [LARGE SCALE GENOMIC DNA]</scope>
    <source>
        <strain evidence="2 3">CECT 7868</strain>
    </source>
</reference>
<dbReference type="InterPro" id="IPR004045">
    <property type="entry name" value="Glutathione_S-Trfase_N"/>
</dbReference>
<protein>
    <submittedName>
        <fullName evidence="2">Stringent starvation protein A</fullName>
    </submittedName>
</protein>
<dbReference type="STRING" id="1216006.VA7868_03407"/>
<organism evidence="2 3">
    <name type="scientific">Vibrio aerogenes CECT 7868</name>
    <dbReference type="NCBI Taxonomy" id="1216006"/>
    <lineage>
        <taxon>Bacteria</taxon>
        <taxon>Pseudomonadati</taxon>
        <taxon>Pseudomonadota</taxon>
        <taxon>Gammaproteobacteria</taxon>
        <taxon>Vibrionales</taxon>
        <taxon>Vibrionaceae</taxon>
        <taxon>Vibrio</taxon>
    </lineage>
</organism>
<keyword evidence="3" id="KW-1185">Reference proteome</keyword>